<dbReference type="EMBL" id="JAOEEO010000001">
    <property type="protein sequence ID" value="MDH0563217.1"/>
    <property type="molecule type" value="Genomic_DNA"/>
</dbReference>
<reference evidence="1" key="1">
    <citation type="submission" date="2022-09" db="EMBL/GenBank/DDBJ databases">
        <title>Intensive care unit water sources are persistently colonized with multi-drug resistant bacteria and are the site of extensive horizontal gene transfer of antibiotic resistance genes.</title>
        <authorList>
            <person name="Diorio-Toth L."/>
        </authorList>
    </citation>
    <scope>NUCLEOTIDE SEQUENCE</scope>
    <source>
        <strain evidence="1">GD04005</strain>
    </source>
</reference>
<comment type="caution">
    <text evidence="1">The sequence shown here is derived from an EMBL/GenBank/DDBJ whole genome shotgun (WGS) entry which is preliminary data.</text>
</comment>
<evidence type="ECO:0000313" key="2">
    <source>
        <dbReference type="Proteomes" id="UP001159329"/>
    </source>
</evidence>
<gene>
    <name evidence="1" type="ORF">N7644_05885</name>
</gene>
<protein>
    <submittedName>
        <fullName evidence="1">Uncharacterized protein</fullName>
    </submittedName>
</protein>
<organism evidence="1 2">
    <name type="scientific">Acinetobacter courvalinii</name>
    <dbReference type="NCBI Taxonomy" id="280147"/>
    <lineage>
        <taxon>Bacteria</taxon>
        <taxon>Pseudomonadati</taxon>
        <taxon>Pseudomonadota</taxon>
        <taxon>Gammaproteobacteria</taxon>
        <taxon>Moraxellales</taxon>
        <taxon>Moraxellaceae</taxon>
        <taxon>Acinetobacter</taxon>
    </lineage>
</organism>
<dbReference type="RefSeq" id="WP_279694767.1">
    <property type="nucleotide sequence ID" value="NZ_JAOEEO010000001.1"/>
</dbReference>
<accession>A0AA42I8D3</accession>
<name>A0AA42I8D3_9GAMM</name>
<dbReference type="AlphaFoldDB" id="A0AA42I8D3"/>
<sequence length="142" mass="16639">MHQYLKIAEQIYDQVQTKYEFTDDHVEDLNNLMIELRSAAKDSDFKMLYNYINFEDLLMKSKALSIDLDVSILPKSKNKGEYILWLSGFVEKLIVSTKKTETKLKNKVVMPNYYYDDSGNIVTKTKNSGEEIISYFKDKEPI</sequence>
<proteinExistence type="predicted"/>
<evidence type="ECO:0000313" key="1">
    <source>
        <dbReference type="EMBL" id="MDH0563217.1"/>
    </source>
</evidence>
<dbReference type="Proteomes" id="UP001159329">
    <property type="component" value="Unassembled WGS sequence"/>
</dbReference>